<dbReference type="EMBL" id="JBHRTS010000001">
    <property type="protein sequence ID" value="MFC3193149.1"/>
    <property type="molecule type" value="Genomic_DNA"/>
</dbReference>
<sequence length="104" mass="12026">MKIPEHPIPESWSVYLLLCDRKVIYTGIAKDPQLRLSQHQQGAPLGAKFTRRFKNIELVYHTIAGDRSAASKIEYLIKKLPAKTKHQIIKQQPDCETLCNWLEQ</sequence>
<evidence type="ECO:0000256" key="1">
    <source>
        <dbReference type="ARBA" id="ARBA00007435"/>
    </source>
</evidence>
<accession>A0ABV7J5D8</accession>
<proteinExistence type="inferred from homology"/>
<name>A0ABV7J5D8_9GAMM</name>
<comment type="similarity">
    <text evidence="1">Belongs to the UPF0213 family.</text>
</comment>
<organism evidence="3 4">
    <name type="scientific">Marinicella sediminis</name>
    <dbReference type="NCBI Taxonomy" id="1792834"/>
    <lineage>
        <taxon>Bacteria</taxon>
        <taxon>Pseudomonadati</taxon>
        <taxon>Pseudomonadota</taxon>
        <taxon>Gammaproteobacteria</taxon>
        <taxon>Lysobacterales</taxon>
        <taxon>Marinicellaceae</taxon>
        <taxon>Marinicella</taxon>
    </lineage>
</organism>
<gene>
    <name evidence="3" type="ORF">ACFODZ_02730</name>
</gene>
<dbReference type="Gene3D" id="3.40.1440.10">
    <property type="entry name" value="GIY-YIG endonuclease"/>
    <property type="match status" value="1"/>
</dbReference>
<protein>
    <submittedName>
        <fullName evidence="3">GIY-YIG nuclease family protein</fullName>
    </submittedName>
</protein>
<keyword evidence="4" id="KW-1185">Reference proteome</keyword>
<dbReference type="Proteomes" id="UP001595533">
    <property type="component" value="Unassembled WGS sequence"/>
</dbReference>
<dbReference type="InterPro" id="IPR000305">
    <property type="entry name" value="GIY-YIG_endonuc"/>
</dbReference>
<dbReference type="SUPFAM" id="SSF82771">
    <property type="entry name" value="GIY-YIG endonuclease"/>
    <property type="match status" value="1"/>
</dbReference>
<feature type="domain" description="GIY-YIG" evidence="2">
    <location>
        <begin position="10"/>
        <end position="88"/>
    </location>
</feature>
<evidence type="ECO:0000313" key="4">
    <source>
        <dbReference type="Proteomes" id="UP001595533"/>
    </source>
</evidence>
<dbReference type="PROSITE" id="PS50164">
    <property type="entry name" value="GIY_YIG"/>
    <property type="match status" value="1"/>
</dbReference>
<dbReference type="InterPro" id="IPR050190">
    <property type="entry name" value="UPF0213_domain"/>
</dbReference>
<dbReference type="Pfam" id="PF01541">
    <property type="entry name" value="GIY-YIG"/>
    <property type="match status" value="1"/>
</dbReference>
<dbReference type="PANTHER" id="PTHR34477:SF1">
    <property type="entry name" value="UPF0213 PROTEIN YHBQ"/>
    <property type="match status" value="1"/>
</dbReference>
<dbReference type="RefSeq" id="WP_198538074.1">
    <property type="nucleotide sequence ID" value="NZ_JBHRTS010000001.1"/>
</dbReference>
<dbReference type="InterPro" id="IPR035901">
    <property type="entry name" value="GIY-YIG_endonuc_sf"/>
</dbReference>
<evidence type="ECO:0000259" key="2">
    <source>
        <dbReference type="PROSITE" id="PS50164"/>
    </source>
</evidence>
<dbReference type="PANTHER" id="PTHR34477">
    <property type="entry name" value="UPF0213 PROTEIN YHBQ"/>
    <property type="match status" value="1"/>
</dbReference>
<evidence type="ECO:0000313" key="3">
    <source>
        <dbReference type="EMBL" id="MFC3193149.1"/>
    </source>
</evidence>
<comment type="caution">
    <text evidence="3">The sequence shown here is derived from an EMBL/GenBank/DDBJ whole genome shotgun (WGS) entry which is preliminary data.</text>
</comment>
<reference evidence="4" key="1">
    <citation type="journal article" date="2019" name="Int. J. Syst. Evol. Microbiol.">
        <title>The Global Catalogue of Microorganisms (GCM) 10K type strain sequencing project: providing services to taxonomists for standard genome sequencing and annotation.</title>
        <authorList>
            <consortium name="The Broad Institute Genomics Platform"/>
            <consortium name="The Broad Institute Genome Sequencing Center for Infectious Disease"/>
            <person name="Wu L."/>
            <person name="Ma J."/>
        </authorList>
    </citation>
    <scope>NUCLEOTIDE SEQUENCE [LARGE SCALE GENOMIC DNA]</scope>
    <source>
        <strain evidence="4">KCTC 42953</strain>
    </source>
</reference>
<dbReference type="CDD" id="cd10456">
    <property type="entry name" value="GIY-YIG_UPF0213"/>
    <property type="match status" value="1"/>
</dbReference>